<dbReference type="Pfam" id="PF01553">
    <property type="entry name" value="Acyltransferase"/>
    <property type="match status" value="1"/>
</dbReference>
<evidence type="ECO:0000256" key="2">
    <source>
        <dbReference type="ARBA" id="ARBA00022679"/>
    </source>
</evidence>
<name>A0A8J7M9W5_9RHOB</name>
<evidence type="ECO:0000256" key="3">
    <source>
        <dbReference type="ARBA" id="ARBA00023315"/>
    </source>
</evidence>
<dbReference type="AlphaFoldDB" id="A0A8J7M9W5"/>
<reference evidence="6" key="1">
    <citation type="submission" date="2020-12" db="EMBL/GenBank/DDBJ databases">
        <title>Bacterial taxonomy.</title>
        <authorList>
            <person name="Pan X."/>
        </authorList>
    </citation>
    <scope>NUCLEOTIDE SEQUENCE</scope>
    <source>
        <strain evidence="6">M0105</strain>
    </source>
</reference>
<protein>
    <submittedName>
        <fullName evidence="6">1-acyl-sn-glycerol-3-phosphate acyltransferase</fullName>
    </submittedName>
</protein>
<dbReference type="RefSeq" id="WP_200612618.1">
    <property type="nucleotide sequence ID" value="NZ_JAEHHL010000012.1"/>
</dbReference>
<keyword evidence="3 6" id="KW-0012">Acyltransferase</keyword>
<sequence>MGSLTSAARTRLFEVAILLWSLPFGLVILTVFQLWRPPVVVRRALRLWSSGFIAAARWIVGVRYVVEGSENIPNVPAIFVCNHQSYWESIALTALIPDINVISKAEAQRIPVFGWGLKHAPMIFVHRERRGTNLRRVLREAKATLLEGRSVLIFPEGTRVQPGGRRTFQRGLEALYHSAGAPVVPIVHNAGLLWFDGFRTKKQGVVTLRYCSPIAPGRNPAVAMQELERFMNVEKDRLVAADRRCD</sequence>
<proteinExistence type="predicted"/>
<dbReference type="Proteomes" id="UP000655420">
    <property type="component" value="Unassembled WGS sequence"/>
</dbReference>
<evidence type="ECO:0000259" key="5">
    <source>
        <dbReference type="SMART" id="SM00563"/>
    </source>
</evidence>
<evidence type="ECO:0000313" key="6">
    <source>
        <dbReference type="EMBL" id="MBK0400868.1"/>
    </source>
</evidence>
<evidence type="ECO:0000256" key="4">
    <source>
        <dbReference type="SAM" id="Phobius"/>
    </source>
</evidence>
<gene>
    <name evidence="6" type="ORF">H0I76_16835</name>
</gene>
<dbReference type="GO" id="GO:0003841">
    <property type="term" value="F:1-acylglycerol-3-phosphate O-acyltransferase activity"/>
    <property type="evidence" value="ECO:0007669"/>
    <property type="project" value="TreeGrafter"/>
</dbReference>
<dbReference type="EMBL" id="JAEHHL010000012">
    <property type="protein sequence ID" value="MBK0400868.1"/>
    <property type="molecule type" value="Genomic_DNA"/>
</dbReference>
<evidence type="ECO:0000313" key="7">
    <source>
        <dbReference type="Proteomes" id="UP000655420"/>
    </source>
</evidence>
<feature type="transmembrane region" description="Helical" evidence="4">
    <location>
        <begin position="12"/>
        <end position="35"/>
    </location>
</feature>
<dbReference type="CDD" id="cd07989">
    <property type="entry name" value="LPLAT_AGPAT-like"/>
    <property type="match status" value="1"/>
</dbReference>
<accession>A0A8J7M9W5</accession>
<dbReference type="SMART" id="SM00563">
    <property type="entry name" value="PlsC"/>
    <property type="match status" value="1"/>
</dbReference>
<dbReference type="GO" id="GO:0006654">
    <property type="term" value="P:phosphatidic acid biosynthetic process"/>
    <property type="evidence" value="ECO:0007669"/>
    <property type="project" value="TreeGrafter"/>
</dbReference>
<dbReference type="InterPro" id="IPR002123">
    <property type="entry name" value="Plipid/glycerol_acylTrfase"/>
</dbReference>
<keyword evidence="7" id="KW-1185">Reference proteome</keyword>
<comment type="pathway">
    <text evidence="1">Lipid metabolism.</text>
</comment>
<dbReference type="PANTHER" id="PTHR10434">
    <property type="entry name" value="1-ACYL-SN-GLYCEROL-3-PHOSPHATE ACYLTRANSFERASE"/>
    <property type="match status" value="1"/>
</dbReference>
<keyword evidence="4" id="KW-1133">Transmembrane helix</keyword>
<evidence type="ECO:0000256" key="1">
    <source>
        <dbReference type="ARBA" id="ARBA00005189"/>
    </source>
</evidence>
<keyword evidence="2" id="KW-0808">Transferase</keyword>
<comment type="caution">
    <text evidence="6">The sequence shown here is derived from an EMBL/GenBank/DDBJ whole genome shotgun (WGS) entry which is preliminary data.</text>
</comment>
<keyword evidence="4" id="KW-0812">Transmembrane</keyword>
<organism evidence="6 7">
    <name type="scientific">Thermohalobaculum xanthum</name>
    <dbReference type="NCBI Taxonomy" id="2753746"/>
    <lineage>
        <taxon>Bacteria</taxon>
        <taxon>Pseudomonadati</taxon>
        <taxon>Pseudomonadota</taxon>
        <taxon>Alphaproteobacteria</taxon>
        <taxon>Rhodobacterales</taxon>
        <taxon>Paracoccaceae</taxon>
        <taxon>Thermohalobaculum</taxon>
    </lineage>
</organism>
<keyword evidence="4" id="KW-0472">Membrane</keyword>
<dbReference type="PANTHER" id="PTHR10434:SF40">
    <property type="entry name" value="1-ACYL-SN-GLYCEROL-3-PHOSPHATE ACYLTRANSFERASE"/>
    <property type="match status" value="1"/>
</dbReference>
<dbReference type="SUPFAM" id="SSF69593">
    <property type="entry name" value="Glycerol-3-phosphate (1)-acyltransferase"/>
    <property type="match status" value="1"/>
</dbReference>
<feature type="domain" description="Phospholipid/glycerol acyltransferase" evidence="5">
    <location>
        <begin position="77"/>
        <end position="191"/>
    </location>
</feature>